<comment type="caution">
    <text evidence="2">The sequence shown here is derived from an EMBL/GenBank/DDBJ whole genome shotgun (WGS) entry which is preliminary data.</text>
</comment>
<keyword evidence="3" id="KW-1185">Reference proteome</keyword>
<dbReference type="EMBL" id="JAYWIO010000005">
    <property type="protein sequence ID" value="KAK7260095.1"/>
    <property type="molecule type" value="Genomic_DNA"/>
</dbReference>
<evidence type="ECO:0000256" key="1">
    <source>
        <dbReference type="SAM" id="MobiDB-lite"/>
    </source>
</evidence>
<dbReference type="Proteomes" id="UP001372338">
    <property type="component" value="Unassembled WGS sequence"/>
</dbReference>
<reference evidence="2 3" key="1">
    <citation type="submission" date="2024-01" db="EMBL/GenBank/DDBJ databases">
        <title>The genomes of 5 underutilized Papilionoideae crops provide insights into root nodulation and disease resistanc.</title>
        <authorList>
            <person name="Yuan L."/>
        </authorList>
    </citation>
    <scope>NUCLEOTIDE SEQUENCE [LARGE SCALE GENOMIC DNA]</scope>
    <source>
        <strain evidence="2">ZHUSHIDOU_FW_LH</strain>
        <tissue evidence="2">Leaf</tissue>
    </source>
</reference>
<organism evidence="2 3">
    <name type="scientific">Crotalaria pallida</name>
    <name type="common">Smooth rattlebox</name>
    <name type="synonym">Crotalaria striata</name>
    <dbReference type="NCBI Taxonomy" id="3830"/>
    <lineage>
        <taxon>Eukaryota</taxon>
        <taxon>Viridiplantae</taxon>
        <taxon>Streptophyta</taxon>
        <taxon>Embryophyta</taxon>
        <taxon>Tracheophyta</taxon>
        <taxon>Spermatophyta</taxon>
        <taxon>Magnoliopsida</taxon>
        <taxon>eudicotyledons</taxon>
        <taxon>Gunneridae</taxon>
        <taxon>Pentapetalae</taxon>
        <taxon>rosids</taxon>
        <taxon>fabids</taxon>
        <taxon>Fabales</taxon>
        <taxon>Fabaceae</taxon>
        <taxon>Papilionoideae</taxon>
        <taxon>50 kb inversion clade</taxon>
        <taxon>genistoids sensu lato</taxon>
        <taxon>core genistoids</taxon>
        <taxon>Crotalarieae</taxon>
        <taxon>Crotalaria</taxon>
    </lineage>
</organism>
<protein>
    <submittedName>
        <fullName evidence="2">Uncharacterized protein</fullName>
    </submittedName>
</protein>
<feature type="region of interest" description="Disordered" evidence="1">
    <location>
        <begin position="1"/>
        <end position="73"/>
    </location>
</feature>
<feature type="region of interest" description="Disordered" evidence="1">
    <location>
        <begin position="178"/>
        <end position="197"/>
    </location>
</feature>
<name>A0AAN9I1D1_CROPI</name>
<feature type="compositionally biased region" description="Polar residues" evidence="1">
    <location>
        <begin position="56"/>
        <end position="70"/>
    </location>
</feature>
<evidence type="ECO:0000313" key="3">
    <source>
        <dbReference type="Proteomes" id="UP001372338"/>
    </source>
</evidence>
<accession>A0AAN9I1D1</accession>
<sequence length="197" mass="21643">MHVENNSTLPGVIKGQEGASGPVLTRRSGPQHLVKNKSVAKPKDKKSGVLIVSKPGPSTSVRGKASSPTSRVEPVEIPISTDIEPSGDGEKAITLKSKKEKEVLHLMRRYQTEMWNRFKEGNRNEDFLGISANFSPVEMELLERKLTLGLDGVDSCAEEDGSAAEDGYVHEERMLEGYPKGRSVPKDPQKWIVPHMA</sequence>
<proteinExistence type="predicted"/>
<dbReference type="AlphaFoldDB" id="A0AAN9I1D1"/>
<gene>
    <name evidence="2" type="ORF">RIF29_25848</name>
</gene>
<evidence type="ECO:0000313" key="2">
    <source>
        <dbReference type="EMBL" id="KAK7260095.1"/>
    </source>
</evidence>